<evidence type="ECO:0000256" key="1">
    <source>
        <dbReference type="ARBA" id="ARBA00022737"/>
    </source>
</evidence>
<dbReference type="GO" id="GO:0003723">
    <property type="term" value="F:RNA binding"/>
    <property type="evidence" value="ECO:0007669"/>
    <property type="project" value="InterPro"/>
</dbReference>
<reference evidence="3" key="1">
    <citation type="journal article" date="2023" name="Nat. Commun.">
        <title>Diploid and tetraploid genomes of Acorus and the evolution of monocots.</title>
        <authorList>
            <person name="Ma L."/>
            <person name="Liu K.W."/>
            <person name="Li Z."/>
            <person name="Hsiao Y.Y."/>
            <person name="Qi Y."/>
            <person name="Fu T."/>
            <person name="Tang G.D."/>
            <person name="Zhang D."/>
            <person name="Sun W.H."/>
            <person name="Liu D.K."/>
            <person name="Li Y."/>
            <person name="Chen G.Z."/>
            <person name="Liu X.D."/>
            <person name="Liao X.Y."/>
            <person name="Jiang Y.T."/>
            <person name="Yu X."/>
            <person name="Hao Y."/>
            <person name="Huang J."/>
            <person name="Zhao X.W."/>
            <person name="Ke S."/>
            <person name="Chen Y.Y."/>
            <person name="Wu W.L."/>
            <person name="Hsu J.L."/>
            <person name="Lin Y.F."/>
            <person name="Huang M.D."/>
            <person name="Li C.Y."/>
            <person name="Huang L."/>
            <person name="Wang Z.W."/>
            <person name="Zhao X."/>
            <person name="Zhong W.Y."/>
            <person name="Peng D.H."/>
            <person name="Ahmad S."/>
            <person name="Lan S."/>
            <person name="Zhang J.S."/>
            <person name="Tsai W.C."/>
            <person name="Van de Peer Y."/>
            <person name="Liu Z.J."/>
        </authorList>
    </citation>
    <scope>NUCLEOTIDE SEQUENCE</scope>
    <source>
        <strain evidence="3">CP</strain>
    </source>
</reference>
<dbReference type="Pfam" id="PF13041">
    <property type="entry name" value="PPR_2"/>
    <property type="match status" value="3"/>
</dbReference>
<evidence type="ECO:0000256" key="2">
    <source>
        <dbReference type="PROSITE-ProRule" id="PRU00708"/>
    </source>
</evidence>
<name>A0AAV9F250_ACOCL</name>
<dbReference type="FunFam" id="1.25.40.10:FF:000344">
    <property type="entry name" value="Pentatricopeptide repeat-containing protein"/>
    <property type="match status" value="1"/>
</dbReference>
<proteinExistence type="predicted"/>
<keyword evidence="1" id="KW-0677">Repeat</keyword>
<comment type="caution">
    <text evidence="3">The sequence shown here is derived from an EMBL/GenBank/DDBJ whole genome shotgun (WGS) entry which is preliminary data.</text>
</comment>
<gene>
    <name evidence="3" type="primary">PCMP-H36</name>
    <name evidence="3" type="ORF">QJS10_CPB04g00121</name>
</gene>
<dbReference type="Pfam" id="PF01535">
    <property type="entry name" value="PPR"/>
    <property type="match status" value="7"/>
</dbReference>
<dbReference type="Gene3D" id="1.25.40.10">
    <property type="entry name" value="Tetratricopeptide repeat domain"/>
    <property type="match status" value="6"/>
</dbReference>
<feature type="repeat" description="PPR" evidence="2">
    <location>
        <begin position="334"/>
        <end position="368"/>
    </location>
</feature>
<feature type="repeat" description="PPR" evidence="2">
    <location>
        <begin position="36"/>
        <end position="70"/>
    </location>
</feature>
<dbReference type="InterPro" id="IPR046848">
    <property type="entry name" value="E_motif"/>
</dbReference>
<dbReference type="EMBL" id="JAUJYO010000004">
    <property type="protein sequence ID" value="KAK1319841.1"/>
    <property type="molecule type" value="Genomic_DNA"/>
</dbReference>
<dbReference type="InterPro" id="IPR002885">
    <property type="entry name" value="PPR_rpt"/>
</dbReference>
<feature type="repeat" description="PPR" evidence="2">
    <location>
        <begin position="571"/>
        <end position="605"/>
    </location>
</feature>
<dbReference type="AlphaFoldDB" id="A0AAV9F250"/>
<dbReference type="PROSITE" id="PS51375">
    <property type="entry name" value="PPR"/>
    <property type="match status" value="6"/>
</dbReference>
<dbReference type="FunFam" id="1.25.40.10:FF:000090">
    <property type="entry name" value="Pentatricopeptide repeat-containing protein, chloroplastic"/>
    <property type="match status" value="1"/>
</dbReference>
<accession>A0AAV9F250</accession>
<dbReference type="PANTHER" id="PTHR47926">
    <property type="entry name" value="PENTATRICOPEPTIDE REPEAT-CONTAINING PROTEIN"/>
    <property type="match status" value="1"/>
</dbReference>
<dbReference type="Pfam" id="PF20431">
    <property type="entry name" value="E_motif"/>
    <property type="match status" value="1"/>
</dbReference>
<dbReference type="InterPro" id="IPR011990">
    <property type="entry name" value="TPR-like_helical_dom_sf"/>
</dbReference>
<feature type="repeat" description="PPR" evidence="2">
    <location>
        <begin position="233"/>
        <end position="267"/>
    </location>
</feature>
<reference evidence="3" key="2">
    <citation type="submission" date="2023-06" db="EMBL/GenBank/DDBJ databases">
        <authorList>
            <person name="Ma L."/>
            <person name="Liu K.-W."/>
            <person name="Li Z."/>
            <person name="Hsiao Y.-Y."/>
            <person name="Qi Y."/>
            <person name="Fu T."/>
            <person name="Tang G."/>
            <person name="Zhang D."/>
            <person name="Sun W.-H."/>
            <person name="Liu D.-K."/>
            <person name="Li Y."/>
            <person name="Chen G.-Z."/>
            <person name="Liu X.-D."/>
            <person name="Liao X.-Y."/>
            <person name="Jiang Y.-T."/>
            <person name="Yu X."/>
            <person name="Hao Y."/>
            <person name="Huang J."/>
            <person name="Zhao X.-W."/>
            <person name="Ke S."/>
            <person name="Chen Y.-Y."/>
            <person name="Wu W.-L."/>
            <person name="Hsu J.-L."/>
            <person name="Lin Y.-F."/>
            <person name="Huang M.-D."/>
            <person name="Li C.-Y."/>
            <person name="Huang L."/>
            <person name="Wang Z.-W."/>
            <person name="Zhao X."/>
            <person name="Zhong W.-Y."/>
            <person name="Peng D.-H."/>
            <person name="Ahmad S."/>
            <person name="Lan S."/>
            <person name="Zhang J.-S."/>
            <person name="Tsai W.-C."/>
            <person name="Van De Peer Y."/>
            <person name="Liu Z.-J."/>
        </authorList>
    </citation>
    <scope>NUCLEOTIDE SEQUENCE</scope>
    <source>
        <strain evidence="3">CP</strain>
        <tissue evidence="3">Leaves</tissue>
    </source>
</reference>
<evidence type="ECO:0000313" key="4">
    <source>
        <dbReference type="Proteomes" id="UP001180020"/>
    </source>
</evidence>
<dbReference type="SUPFAM" id="SSF48452">
    <property type="entry name" value="TPR-like"/>
    <property type="match status" value="1"/>
</dbReference>
<dbReference type="FunFam" id="1.25.40.10:FF:000227">
    <property type="entry name" value="Pentatricopeptide repeat-containing protein At3g13880"/>
    <property type="match status" value="1"/>
</dbReference>
<dbReference type="NCBIfam" id="TIGR00756">
    <property type="entry name" value="PPR"/>
    <property type="match status" value="8"/>
</dbReference>
<dbReference type="Proteomes" id="UP001180020">
    <property type="component" value="Unassembled WGS sequence"/>
</dbReference>
<feature type="repeat" description="PPR" evidence="2">
    <location>
        <begin position="132"/>
        <end position="166"/>
    </location>
</feature>
<feature type="repeat" description="PPR" evidence="2">
    <location>
        <begin position="435"/>
        <end position="465"/>
    </location>
</feature>
<dbReference type="InterPro" id="IPR046960">
    <property type="entry name" value="PPR_At4g14850-like_plant"/>
</dbReference>
<protein>
    <submittedName>
        <fullName evidence="3">Pentatricopeptide repeat-containing protein</fullName>
    </submittedName>
</protein>
<organism evidence="3 4">
    <name type="scientific">Acorus calamus</name>
    <name type="common">Sweet flag</name>
    <dbReference type="NCBI Taxonomy" id="4465"/>
    <lineage>
        <taxon>Eukaryota</taxon>
        <taxon>Viridiplantae</taxon>
        <taxon>Streptophyta</taxon>
        <taxon>Embryophyta</taxon>
        <taxon>Tracheophyta</taxon>
        <taxon>Spermatophyta</taxon>
        <taxon>Magnoliopsida</taxon>
        <taxon>Liliopsida</taxon>
        <taxon>Acoraceae</taxon>
        <taxon>Acorus</taxon>
    </lineage>
</organism>
<evidence type="ECO:0000313" key="3">
    <source>
        <dbReference type="EMBL" id="KAK1319841.1"/>
    </source>
</evidence>
<keyword evidence="4" id="KW-1185">Reference proteome</keyword>
<dbReference type="GO" id="GO:0009451">
    <property type="term" value="P:RNA modification"/>
    <property type="evidence" value="ECO:0007669"/>
    <property type="project" value="InterPro"/>
</dbReference>
<sequence length="613" mass="67735">MERDPIATNKLISLRINSGDLAEARRLFEATATERTRVTWTIIIGGHARSARPDDAFDLFNQMLRSGTDPDDLTVASVLSGRDVSPVQVHARVVKTGHASTVLVVNSLIDSYAKCGLFDESLALFDGARERDSITYNTMIVACHRHGCDERAVDLFHDMRARGLRPTQYTFSGVLFAATALTHIGLGRQTHALIVRSNFTREVFINNALLDFYSKCDRLDEAETLFHETPERDCVSYNVMITGYARVGRFVESLRLFRELQFKGFDRSQFPLASVLSVAASRADLGMGRRVHAQAVVTGAPSQITVSNALVDMYAKCGELGSARAIFAMHVDRNEVSWTALLSGYVENGLYEDGVRVFAEMRRAGVATDRVAFASALRASAGASSLPLCEQLHACAVRAGHASGAHVACAVLDAYAKCGRVLEAERAFRDSRERNAVSWNAMVAAYARNGMTEAAVQCFESMVRAVGANEVSFLCVLCACRHGGRVEEGLRWFGRMRGEYGVDARRDHYACVVDMLGRAGRVEEAMRMMREMPFEADGAMWTSVLDACRVHGKRELAEEAANWLLKMDVKDGGTYLAMLDVYARAGEWGEVRRVKGLMRAHGAMKERAYSWLE</sequence>